<protein>
    <submittedName>
        <fullName evidence="1">Uncharacterized protein</fullName>
    </submittedName>
</protein>
<sequence length="200" mass="21819">MLVVLVVSVVLVVVIVLVVVVVLVVGYLPVWMTTTPSLGYADIRTLSLTLHCGRNEIQVDCPSKCGQNCPTNSTSDSMCKTEPNCAKPECQCIFNHRRSENGTCIRTENCPSFNCSCKNEVYDPCPSYCSEDCSQATPDGNCPVFGFLLLVVDCSPACRCMKGHCRKDGVCVSFDHYLQEIASGSYAEQKISPSHLTDKS</sequence>
<proteinExistence type="predicted"/>
<reference evidence="1 2" key="1">
    <citation type="journal article" date="2021" name="Front. Genet.">
        <title>Chromosome-Level Genome Assembly Reveals Significant Gene Expansion in the Toll and IMD Signaling Pathways of Dendrolimus kikuchii.</title>
        <authorList>
            <person name="Zhou J."/>
            <person name="Wu P."/>
            <person name="Xiong Z."/>
            <person name="Liu N."/>
            <person name="Zhao N."/>
            <person name="Ji M."/>
            <person name="Qiu Y."/>
            <person name="Yang B."/>
        </authorList>
    </citation>
    <scope>NUCLEOTIDE SEQUENCE [LARGE SCALE GENOMIC DNA]</scope>
    <source>
        <strain evidence="1">Ann1</strain>
    </source>
</reference>
<evidence type="ECO:0000313" key="2">
    <source>
        <dbReference type="Proteomes" id="UP000824533"/>
    </source>
</evidence>
<keyword evidence="2" id="KW-1185">Reference proteome</keyword>
<organism evidence="1 2">
    <name type="scientific">Dendrolimus kikuchii</name>
    <dbReference type="NCBI Taxonomy" id="765133"/>
    <lineage>
        <taxon>Eukaryota</taxon>
        <taxon>Metazoa</taxon>
        <taxon>Ecdysozoa</taxon>
        <taxon>Arthropoda</taxon>
        <taxon>Hexapoda</taxon>
        <taxon>Insecta</taxon>
        <taxon>Pterygota</taxon>
        <taxon>Neoptera</taxon>
        <taxon>Endopterygota</taxon>
        <taxon>Lepidoptera</taxon>
        <taxon>Glossata</taxon>
        <taxon>Ditrysia</taxon>
        <taxon>Bombycoidea</taxon>
        <taxon>Lasiocampidae</taxon>
        <taxon>Dendrolimus</taxon>
    </lineage>
</organism>
<dbReference type="Proteomes" id="UP000824533">
    <property type="component" value="Linkage Group LG07"/>
</dbReference>
<comment type="caution">
    <text evidence="1">The sequence shown here is derived from an EMBL/GenBank/DDBJ whole genome shotgun (WGS) entry which is preliminary data.</text>
</comment>
<dbReference type="EMBL" id="CM034393">
    <property type="protein sequence ID" value="KAJ0180062.1"/>
    <property type="molecule type" value="Genomic_DNA"/>
</dbReference>
<accession>A0ACC1D864</accession>
<name>A0ACC1D864_9NEOP</name>
<evidence type="ECO:0000313" key="1">
    <source>
        <dbReference type="EMBL" id="KAJ0180062.1"/>
    </source>
</evidence>
<gene>
    <name evidence="1" type="ORF">K1T71_004653</name>
</gene>